<dbReference type="EMBL" id="MN739322">
    <property type="protein sequence ID" value="QHS98747.1"/>
    <property type="molecule type" value="Genomic_DNA"/>
</dbReference>
<reference evidence="2" key="1">
    <citation type="journal article" date="2020" name="Nature">
        <title>Giant virus diversity and host interactions through global metagenomics.</title>
        <authorList>
            <person name="Schulz F."/>
            <person name="Roux S."/>
            <person name="Paez-Espino D."/>
            <person name="Jungbluth S."/>
            <person name="Walsh D.A."/>
            <person name="Denef V.J."/>
            <person name="McMahon K.D."/>
            <person name="Konstantinidis K.T."/>
            <person name="Eloe-Fadrosh E.A."/>
            <person name="Kyrpides N.C."/>
            <person name="Woyke T."/>
        </authorList>
    </citation>
    <scope>NUCLEOTIDE SEQUENCE</scope>
    <source>
        <strain evidence="2">GVMAG-M-3300020185-18</strain>
    </source>
</reference>
<dbReference type="AlphaFoldDB" id="A0A6C0C2A9"/>
<sequence>MDNPDNFSLDEYLQILDLQENELNKEILEEKIKEYVEQYPTSENFFYQVKKKLLSIIASRNELSEELKTKKNRIRLDRSIKELTNLSEEKLEEALETIDEDELQEKFSNDEPNMLLDKKQVAIAQRKSKYLKNYIPGIPQGDLNQTRREFFIRTINFDSKYRKIPDINDITCSDDTYTIDEEAEKLDIAKLREPSTDYTIQLSAPISNVLEITLQNIEIPSTWYVFDDDYGTNYFVYSTTSIIEPRTWTWNKFDISSGSYNEEELINILNNRAVDLNVSLNFIYNSSRHKITIENTGEKNIIIDWASGMYTPTACFGGAKGQKIDSSMGWVFGFRSRKIEIRAKKTSFGSALLDLEGPKYFLLILDDFVNSKPNQDLITMIGAEKDTSFRLPKYWNKQTMEDNCNVITFPDPLSSCGNTPVNRDLSSNLTKNQKYTVEQIKRHMKTEEINTYKAPASSDVLARISITKDRSNRYGSQIFSNSNYDYTKRLYFGPVSLSKFRIKLLNDKGYIVNLNNMDWSFSLLVKQRYQHT</sequence>
<feature type="coiled-coil region" evidence="1">
    <location>
        <begin position="9"/>
        <end position="38"/>
    </location>
</feature>
<evidence type="ECO:0000313" key="2">
    <source>
        <dbReference type="EMBL" id="QHS98747.1"/>
    </source>
</evidence>
<name>A0A6C0C2A9_9ZZZZ</name>
<evidence type="ECO:0000256" key="1">
    <source>
        <dbReference type="SAM" id="Coils"/>
    </source>
</evidence>
<organism evidence="2">
    <name type="scientific">viral metagenome</name>
    <dbReference type="NCBI Taxonomy" id="1070528"/>
    <lineage>
        <taxon>unclassified sequences</taxon>
        <taxon>metagenomes</taxon>
        <taxon>organismal metagenomes</taxon>
    </lineage>
</organism>
<protein>
    <submittedName>
        <fullName evidence="2">Uncharacterized protein</fullName>
    </submittedName>
</protein>
<proteinExistence type="predicted"/>
<keyword evidence="1" id="KW-0175">Coiled coil</keyword>
<accession>A0A6C0C2A9</accession>